<organism evidence="6">
    <name type="scientific">freshwater metagenome</name>
    <dbReference type="NCBI Taxonomy" id="449393"/>
    <lineage>
        <taxon>unclassified sequences</taxon>
        <taxon>metagenomes</taxon>
        <taxon>ecological metagenomes</taxon>
    </lineage>
</organism>
<gene>
    <name evidence="6" type="ORF">UFOPK2582_01295</name>
</gene>
<evidence type="ECO:0000256" key="1">
    <source>
        <dbReference type="ARBA" id="ARBA00022630"/>
    </source>
</evidence>
<accession>A0A6J6QLI1</accession>
<dbReference type="InterPro" id="IPR011251">
    <property type="entry name" value="Luciferase-like_dom"/>
</dbReference>
<keyword evidence="1" id="KW-0285">Flavoprotein</keyword>
<dbReference type="PANTHER" id="PTHR42847">
    <property type="entry name" value="ALKANESULFONATE MONOOXYGENASE"/>
    <property type="match status" value="1"/>
</dbReference>
<dbReference type="PANTHER" id="PTHR42847:SF4">
    <property type="entry name" value="ALKANESULFONATE MONOOXYGENASE-RELATED"/>
    <property type="match status" value="1"/>
</dbReference>
<dbReference type="SUPFAM" id="SSF51679">
    <property type="entry name" value="Bacterial luciferase-like"/>
    <property type="match status" value="1"/>
</dbReference>
<dbReference type="GO" id="GO:0046306">
    <property type="term" value="P:alkanesulfonate catabolic process"/>
    <property type="evidence" value="ECO:0007669"/>
    <property type="project" value="TreeGrafter"/>
</dbReference>
<protein>
    <submittedName>
        <fullName evidence="6">Unannotated protein</fullName>
    </submittedName>
</protein>
<keyword evidence="2" id="KW-0288">FMN</keyword>
<keyword evidence="4" id="KW-0503">Monooxygenase</keyword>
<evidence type="ECO:0000256" key="4">
    <source>
        <dbReference type="ARBA" id="ARBA00023033"/>
    </source>
</evidence>
<name>A0A6J6QLI1_9ZZZZ</name>
<evidence type="ECO:0000259" key="5">
    <source>
        <dbReference type="Pfam" id="PF00296"/>
    </source>
</evidence>
<dbReference type="EMBL" id="CAEZXS010000175">
    <property type="protein sequence ID" value="CAB4708384.1"/>
    <property type="molecule type" value="Genomic_DNA"/>
</dbReference>
<dbReference type="GO" id="GO:0008726">
    <property type="term" value="F:alkanesulfonate monooxygenase activity"/>
    <property type="evidence" value="ECO:0007669"/>
    <property type="project" value="TreeGrafter"/>
</dbReference>
<dbReference type="AlphaFoldDB" id="A0A6J6QLI1"/>
<evidence type="ECO:0000256" key="3">
    <source>
        <dbReference type="ARBA" id="ARBA00023002"/>
    </source>
</evidence>
<dbReference type="InterPro" id="IPR050172">
    <property type="entry name" value="SsuD_RutA_monooxygenase"/>
</dbReference>
<feature type="domain" description="Luciferase-like" evidence="5">
    <location>
        <begin position="24"/>
        <end position="246"/>
    </location>
</feature>
<dbReference type="InterPro" id="IPR036661">
    <property type="entry name" value="Luciferase-like_sf"/>
</dbReference>
<reference evidence="6" key="1">
    <citation type="submission" date="2020-05" db="EMBL/GenBank/DDBJ databases">
        <authorList>
            <person name="Chiriac C."/>
            <person name="Salcher M."/>
            <person name="Ghai R."/>
            <person name="Kavagutti S V."/>
        </authorList>
    </citation>
    <scope>NUCLEOTIDE SEQUENCE</scope>
</reference>
<dbReference type="Pfam" id="PF00296">
    <property type="entry name" value="Bac_luciferase"/>
    <property type="match status" value="1"/>
</dbReference>
<evidence type="ECO:0000313" key="6">
    <source>
        <dbReference type="EMBL" id="CAB4708384.1"/>
    </source>
</evidence>
<dbReference type="CDD" id="cd01097">
    <property type="entry name" value="Tetrahydromethanopterin_reductase"/>
    <property type="match status" value="1"/>
</dbReference>
<sequence length="324" mass="34292">MSPIISTGQVTWGLQLPVQSQSPSFVQPWESTAGTAELVSVAQAADRAGAFYIGVCDHVGVPRPADERMSAMWYDTIATLGWLGALTKQVRLLSHVYVLPYRHPLAAAKAFLTLDNLSDGRAILGAGAGHLESEFEFLGVDFESRGQQLEESVAVIRAAFAEEYPTVGGPGAQVGIGMSPRPAARTLLGGASLPIWIGGSSKVAIRRAALLGDGWLPQGPPKMGLSNAISFIRSEREAAGLPVAFDLGMNFGSVFLGPADFDLELFARGPAVQGGAEEVAERINKFAAKGINQIQLRFLGKDAQQVCDQIEQFGAEVGPLLSCD</sequence>
<evidence type="ECO:0000256" key="2">
    <source>
        <dbReference type="ARBA" id="ARBA00022643"/>
    </source>
</evidence>
<keyword evidence="3" id="KW-0560">Oxidoreductase</keyword>
<dbReference type="Gene3D" id="3.20.20.30">
    <property type="entry name" value="Luciferase-like domain"/>
    <property type="match status" value="1"/>
</dbReference>
<proteinExistence type="predicted"/>